<dbReference type="NCBIfam" id="NF001277">
    <property type="entry name" value="PRK00235.1-3"/>
    <property type="match status" value="1"/>
</dbReference>
<feature type="transmembrane region" description="Helical" evidence="19">
    <location>
        <begin position="205"/>
        <end position="223"/>
    </location>
</feature>
<evidence type="ECO:0000256" key="14">
    <source>
        <dbReference type="ARBA" id="ARBA00025228"/>
    </source>
</evidence>
<reference evidence="20" key="1">
    <citation type="submission" date="2020-10" db="EMBL/GenBank/DDBJ databases">
        <title>Connecting structure to function with the recovery of over 1000 high-quality activated sludge metagenome-assembled genomes encoding full-length rRNA genes using long-read sequencing.</title>
        <authorList>
            <person name="Singleton C.M."/>
            <person name="Petriglieri F."/>
            <person name="Kristensen J.M."/>
            <person name="Kirkegaard R.H."/>
            <person name="Michaelsen T.Y."/>
            <person name="Andersen M.H."/>
            <person name="Karst S.M."/>
            <person name="Dueholm M.S."/>
            <person name="Nielsen P.H."/>
            <person name="Albertsen M."/>
        </authorList>
    </citation>
    <scope>NUCLEOTIDE SEQUENCE</scope>
    <source>
        <strain evidence="20">Bjer_18-Q3-R1-45_BAT3C.347</strain>
    </source>
</reference>
<dbReference type="PANTHER" id="PTHR34148">
    <property type="entry name" value="ADENOSYLCOBINAMIDE-GDP RIBAZOLETRANSFERASE"/>
    <property type="match status" value="1"/>
</dbReference>
<dbReference type="GO" id="GO:0009236">
    <property type="term" value="P:cobalamin biosynthetic process"/>
    <property type="evidence" value="ECO:0007669"/>
    <property type="project" value="UniProtKB-UniRule"/>
</dbReference>
<accession>A0A9D7DWP3</accession>
<dbReference type="HAMAP" id="MF_00719">
    <property type="entry name" value="CobS"/>
    <property type="match status" value="1"/>
</dbReference>
<evidence type="ECO:0000256" key="11">
    <source>
        <dbReference type="ARBA" id="ARBA00022842"/>
    </source>
</evidence>
<evidence type="ECO:0000256" key="7">
    <source>
        <dbReference type="ARBA" id="ARBA00022475"/>
    </source>
</evidence>
<evidence type="ECO:0000256" key="6">
    <source>
        <dbReference type="ARBA" id="ARBA00015850"/>
    </source>
</evidence>
<keyword evidence="7 19" id="KW-1003">Cell membrane</keyword>
<comment type="caution">
    <text evidence="19">Lacks conserved residue(s) required for the propagation of feature annotation.</text>
</comment>
<evidence type="ECO:0000256" key="9">
    <source>
        <dbReference type="ARBA" id="ARBA00022679"/>
    </source>
</evidence>
<keyword evidence="11 19" id="KW-0460">Magnesium</keyword>
<evidence type="ECO:0000313" key="21">
    <source>
        <dbReference type="Proteomes" id="UP000807785"/>
    </source>
</evidence>
<dbReference type="Pfam" id="PF02654">
    <property type="entry name" value="CobS"/>
    <property type="match status" value="1"/>
</dbReference>
<evidence type="ECO:0000256" key="3">
    <source>
        <dbReference type="ARBA" id="ARBA00004663"/>
    </source>
</evidence>
<comment type="cofactor">
    <cofactor evidence="1 19">
        <name>Mg(2+)</name>
        <dbReference type="ChEBI" id="CHEBI:18420"/>
    </cofactor>
</comment>
<dbReference type="InterPro" id="IPR003805">
    <property type="entry name" value="CobS"/>
</dbReference>
<evidence type="ECO:0000313" key="20">
    <source>
        <dbReference type="EMBL" id="MBK6972181.1"/>
    </source>
</evidence>
<evidence type="ECO:0000256" key="17">
    <source>
        <dbReference type="ARBA" id="ARBA00048623"/>
    </source>
</evidence>
<name>A0A9D7DWP3_9PROT</name>
<comment type="similarity">
    <text evidence="4 19">Belongs to the CobS family.</text>
</comment>
<dbReference type="PANTHER" id="PTHR34148:SF1">
    <property type="entry name" value="ADENOSYLCOBINAMIDE-GDP RIBAZOLETRANSFERASE"/>
    <property type="match status" value="1"/>
</dbReference>
<dbReference type="AlphaFoldDB" id="A0A9D7DWP3"/>
<evidence type="ECO:0000256" key="5">
    <source>
        <dbReference type="ARBA" id="ARBA00013200"/>
    </source>
</evidence>
<evidence type="ECO:0000256" key="8">
    <source>
        <dbReference type="ARBA" id="ARBA00022573"/>
    </source>
</evidence>
<evidence type="ECO:0000256" key="13">
    <source>
        <dbReference type="ARBA" id="ARBA00023136"/>
    </source>
</evidence>
<feature type="transmembrane region" description="Helical" evidence="19">
    <location>
        <begin position="38"/>
        <end position="69"/>
    </location>
</feature>
<keyword evidence="12 19" id="KW-1133">Transmembrane helix</keyword>
<comment type="caution">
    <text evidence="20">The sequence shown here is derived from an EMBL/GenBank/DDBJ whole genome shotgun (WGS) entry which is preliminary data.</text>
</comment>
<proteinExistence type="inferred from homology"/>
<evidence type="ECO:0000256" key="16">
    <source>
        <dbReference type="ARBA" id="ARBA00032853"/>
    </source>
</evidence>
<comment type="subcellular location">
    <subcellularLocation>
        <location evidence="2 19">Cell membrane</location>
        <topology evidence="2 19">Multi-pass membrane protein</topology>
    </subcellularLocation>
</comment>
<evidence type="ECO:0000256" key="1">
    <source>
        <dbReference type="ARBA" id="ARBA00001946"/>
    </source>
</evidence>
<comment type="pathway">
    <text evidence="3 19">Cofactor biosynthesis; adenosylcobalamin biosynthesis; adenosylcobalamin from cob(II)yrinate a,c-diamide: step 7/7.</text>
</comment>
<protein>
    <recommendedName>
        <fullName evidence="6 19">Adenosylcobinamide-GDP ribazoletransferase</fullName>
        <ecNumber evidence="5 19">2.7.8.26</ecNumber>
    </recommendedName>
    <alternativeName>
        <fullName evidence="16 19">Cobalamin synthase</fullName>
    </alternativeName>
    <alternativeName>
        <fullName evidence="15 19">Cobalamin-5'-phosphate synthase</fullName>
    </alternativeName>
</protein>
<keyword evidence="10 19" id="KW-0812">Transmembrane</keyword>
<keyword evidence="13 19" id="KW-0472">Membrane</keyword>
<dbReference type="GO" id="GO:0051073">
    <property type="term" value="F:adenosylcobinamide-GDP ribazoletransferase activity"/>
    <property type="evidence" value="ECO:0007669"/>
    <property type="project" value="UniProtKB-UniRule"/>
</dbReference>
<evidence type="ECO:0000256" key="10">
    <source>
        <dbReference type="ARBA" id="ARBA00022692"/>
    </source>
</evidence>
<sequence length="266" mass="29107">MIRREAELFFNALRFFTRMPVPRWVGHSTDLLNHSARYFALVGWLVGLIGAAVFLVTGLALPLTLAIVLSMAATIRFTGAFHEDGFGDVCDGFGGGWDRIRILAIMKDSRIGAYGAIGLVLMLMAKFLALLEMGEELVPTALLVAHPLSRFASTSLIYALDYAREDQPDEIARAKPLAHRLSRGELTCAAVFGCAPLLLLTGLEAIGVVVLVFVVTWWAARYLRRRIGGYTGDCLGATQQLAELAIYLALNFSWLLSETEDPSNSI</sequence>
<dbReference type="EMBL" id="JADJEV010000002">
    <property type="protein sequence ID" value="MBK6972181.1"/>
    <property type="molecule type" value="Genomic_DNA"/>
</dbReference>
<evidence type="ECO:0000256" key="4">
    <source>
        <dbReference type="ARBA" id="ARBA00010561"/>
    </source>
</evidence>
<comment type="catalytic activity">
    <reaction evidence="18 19">
        <text>alpha-ribazole 5'-phosphate + adenosylcob(III)inamide-GDP = adenosylcob(III)alamin 5'-phosphate + GMP + H(+)</text>
        <dbReference type="Rhea" id="RHEA:23560"/>
        <dbReference type="ChEBI" id="CHEBI:15378"/>
        <dbReference type="ChEBI" id="CHEBI:57918"/>
        <dbReference type="ChEBI" id="CHEBI:58115"/>
        <dbReference type="ChEBI" id="CHEBI:60487"/>
        <dbReference type="ChEBI" id="CHEBI:60493"/>
        <dbReference type="EC" id="2.7.8.26"/>
    </reaction>
</comment>
<evidence type="ECO:0000256" key="2">
    <source>
        <dbReference type="ARBA" id="ARBA00004651"/>
    </source>
</evidence>
<evidence type="ECO:0000256" key="19">
    <source>
        <dbReference type="HAMAP-Rule" id="MF_00719"/>
    </source>
</evidence>
<evidence type="ECO:0000256" key="12">
    <source>
        <dbReference type="ARBA" id="ARBA00022989"/>
    </source>
</evidence>
<dbReference type="EC" id="2.7.8.26" evidence="5 19"/>
<dbReference type="NCBIfam" id="TIGR00317">
    <property type="entry name" value="cobS"/>
    <property type="match status" value="1"/>
</dbReference>
<evidence type="ECO:0000256" key="18">
    <source>
        <dbReference type="ARBA" id="ARBA00049504"/>
    </source>
</evidence>
<dbReference type="GO" id="GO:0008818">
    <property type="term" value="F:cobalamin 5'-phosphate synthase activity"/>
    <property type="evidence" value="ECO:0007669"/>
    <property type="project" value="UniProtKB-UniRule"/>
</dbReference>
<comment type="function">
    <text evidence="14 19">Joins adenosylcobinamide-GDP and alpha-ribazole to generate adenosylcobalamin (Ado-cobalamin). Also synthesizes adenosylcobalamin 5'-phosphate from adenosylcobinamide-GDP and alpha-ribazole 5'-phosphate.</text>
</comment>
<feature type="transmembrane region" description="Helical" evidence="19">
    <location>
        <begin position="111"/>
        <end position="131"/>
    </location>
</feature>
<comment type="catalytic activity">
    <reaction evidence="17 19">
        <text>alpha-ribazole + adenosylcob(III)inamide-GDP = adenosylcob(III)alamin + GMP + H(+)</text>
        <dbReference type="Rhea" id="RHEA:16049"/>
        <dbReference type="ChEBI" id="CHEBI:10329"/>
        <dbReference type="ChEBI" id="CHEBI:15378"/>
        <dbReference type="ChEBI" id="CHEBI:18408"/>
        <dbReference type="ChEBI" id="CHEBI:58115"/>
        <dbReference type="ChEBI" id="CHEBI:60487"/>
        <dbReference type="EC" id="2.7.8.26"/>
    </reaction>
</comment>
<organism evidence="20 21">
    <name type="scientific">Candidatus Methylophosphatis roskildensis</name>
    <dbReference type="NCBI Taxonomy" id="2899263"/>
    <lineage>
        <taxon>Bacteria</taxon>
        <taxon>Pseudomonadati</taxon>
        <taxon>Pseudomonadota</taxon>
        <taxon>Betaproteobacteria</taxon>
        <taxon>Nitrosomonadales</taxon>
        <taxon>Sterolibacteriaceae</taxon>
        <taxon>Candidatus Methylophosphatis</taxon>
    </lineage>
</organism>
<evidence type="ECO:0000256" key="15">
    <source>
        <dbReference type="ARBA" id="ARBA00032605"/>
    </source>
</evidence>
<gene>
    <name evidence="19" type="primary">cobS</name>
    <name evidence="20" type="ORF">IPH26_04225</name>
</gene>
<dbReference type="Proteomes" id="UP000807785">
    <property type="component" value="Unassembled WGS sequence"/>
</dbReference>
<dbReference type="GO" id="GO:0005886">
    <property type="term" value="C:plasma membrane"/>
    <property type="evidence" value="ECO:0007669"/>
    <property type="project" value="UniProtKB-SubCell"/>
</dbReference>
<keyword evidence="8 19" id="KW-0169">Cobalamin biosynthesis</keyword>
<keyword evidence="9 19" id="KW-0808">Transferase</keyword>